<keyword evidence="1" id="KW-0812">Transmembrane</keyword>
<keyword evidence="1" id="KW-1133">Transmembrane helix</keyword>
<organism evidence="2 3">
    <name type="scientific">Nitrosomonas ureae</name>
    <dbReference type="NCBI Taxonomy" id="44577"/>
    <lineage>
        <taxon>Bacteria</taxon>
        <taxon>Pseudomonadati</taxon>
        <taxon>Pseudomonadota</taxon>
        <taxon>Betaproteobacteria</taxon>
        <taxon>Nitrosomonadales</taxon>
        <taxon>Nitrosomonadaceae</taxon>
        <taxon>Nitrosomonas</taxon>
    </lineage>
</organism>
<reference evidence="2 3" key="1">
    <citation type="submission" date="2016-10" db="EMBL/GenBank/DDBJ databases">
        <authorList>
            <person name="de Groot N.N."/>
        </authorList>
    </citation>
    <scope>NUCLEOTIDE SEQUENCE [LARGE SCALE GENOMIC DNA]</scope>
    <source>
        <strain evidence="2 3">Nm9</strain>
    </source>
</reference>
<evidence type="ECO:0000313" key="3">
    <source>
        <dbReference type="Proteomes" id="UP000181998"/>
    </source>
</evidence>
<accession>A0A1H9EV15</accession>
<dbReference type="GO" id="GO:0016853">
    <property type="term" value="F:isomerase activity"/>
    <property type="evidence" value="ECO:0007669"/>
    <property type="project" value="UniProtKB-KW"/>
</dbReference>
<evidence type="ECO:0000313" key="2">
    <source>
        <dbReference type="EMBL" id="SEQ28828.1"/>
    </source>
</evidence>
<dbReference type="Proteomes" id="UP000181998">
    <property type="component" value="Unassembled WGS sequence"/>
</dbReference>
<dbReference type="EMBL" id="FOFX01000034">
    <property type="protein sequence ID" value="SEQ28828.1"/>
    <property type="molecule type" value="Genomic_DNA"/>
</dbReference>
<gene>
    <name evidence="2" type="ORF">SAMN05421510_103419</name>
</gene>
<dbReference type="AlphaFoldDB" id="A0A1H9EV15"/>
<name>A0A1H9EV15_9PROT</name>
<protein>
    <submittedName>
        <fullName evidence="2">Fatty acid cis/trans isomerase (CTI)</fullName>
    </submittedName>
</protein>
<feature type="transmembrane region" description="Helical" evidence="1">
    <location>
        <begin position="31"/>
        <end position="51"/>
    </location>
</feature>
<sequence>MINDSFKQTINQGFFDQFTIWGSFMRMFRPCMYFVSLFFLLPACQINNTLFSSIAPAPTPIALPAPAENPVSYAEEIRPILEKKCVTCHSCYDAPCQLNLEGAEGLLRGAFRESIYGGARTEAMQPTRLGFDEQTISGWRERGFYSVLHAENKQSEALISSMISLAKQFPFPANSKLPDSIELGISRKNQCASSEKFTDYAHEYPLSGMPFAVTGLSDQEYSLLAGWVKQGAVIPDEPVILTSDEQKVIEEWEMFFNQNENRNKLVARWLFEHLFVASLYFPELEGAPRFFEILRSSTPSGTDIEPIVTVNPNDDPMGPFFYRLRPITGSIVHKRRIPYPLHQEKQQRINALFFNKPWPMGNLPGYSYTERANPFVTFVDIPAYARYQFMLDDAEYFVRTFIHGPVCRGQIATDVIRDHFWTLFQDPESDLFVTNTAYQREAIPLLAMPGQNDNLLKMGKNWLHYLKRHNDYQALRQNQYVSQQPQGASLAHIWDGAGKNKNALLTIFRHHNSASVVGGLVGDIPQTLWLMDYPLFERTYYELVVNFDVFGNVAHQLLTRLYFDVIRNGSEHNFMRLMPAGQREAILHDWYQDLGKLKFGIVYERIDDESPSAEIFTTENPKQELAHRILARFQSVNTMPSDPLNRCQNSNCSRPDEPQWVQSADAALSNLAARPAAGLSGIKQLPEVTFIRVTNEKNERTVYSLLRDRAHSNVAFILGEELRYQPEKDQLTIYPGITGSYPNFIFDVPVAQIGEFVTLLGNAEKMEHFEYIVETWGIRRTHPQFWEILHDFTAWQSERQPLIAGIFDINRYENF</sequence>
<dbReference type="RefSeq" id="WP_256216497.1">
    <property type="nucleotide sequence ID" value="NZ_FOFX01000034.1"/>
</dbReference>
<keyword evidence="1" id="KW-0472">Membrane</keyword>
<dbReference type="Pfam" id="PF06934">
    <property type="entry name" value="CTI"/>
    <property type="match status" value="1"/>
</dbReference>
<proteinExistence type="predicted"/>
<keyword evidence="2" id="KW-0413">Isomerase</keyword>
<dbReference type="STRING" id="44577.ATY38_12630"/>
<evidence type="ECO:0000256" key="1">
    <source>
        <dbReference type="SAM" id="Phobius"/>
    </source>
</evidence>
<dbReference type="InterPro" id="IPR010706">
    <property type="entry name" value="Fatty_acid_cis-trans_isomerase"/>
</dbReference>